<organism evidence="2 3">
    <name type="scientific">Rhynchospora breviuscula</name>
    <dbReference type="NCBI Taxonomy" id="2022672"/>
    <lineage>
        <taxon>Eukaryota</taxon>
        <taxon>Viridiplantae</taxon>
        <taxon>Streptophyta</taxon>
        <taxon>Embryophyta</taxon>
        <taxon>Tracheophyta</taxon>
        <taxon>Spermatophyta</taxon>
        <taxon>Magnoliopsida</taxon>
        <taxon>Liliopsida</taxon>
        <taxon>Poales</taxon>
        <taxon>Cyperaceae</taxon>
        <taxon>Cyperoideae</taxon>
        <taxon>Rhynchosporeae</taxon>
        <taxon>Rhynchospora</taxon>
    </lineage>
</organism>
<keyword evidence="1" id="KW-0812">Transmembrane</keyword>
<evidence type="ECO:0008006" key="4">
    <source>
        <dbReference type="Google" id="ProtNLM"/>
    </source>
</evidence>
<feature type="transmembrane region" description="Helical" evidence="1">
    <location>
        <begin position="413"/>
        <end position="437"/>
    </location>
</feature>
<dbReference type="GO" id="GO:0015098">
    <property type="term" value="F:molybdate ion transmembrane transporter activity"/>
    <property type="evidence" value="ECO:0007669"/>
    <property type="project" value="InterPro"/>
</dbReference>
<feature type="transmembrane region" description="Helical" evidence="1">
    <location>
        <begin position="214"/>
        <end position="233"/>
    </location>
</feature>
<accession>A0A9Q0CG77</accession>
<feature type="transmembrane region" description="Helical" evidence="1">
    <location>
        <begin position="331"/>
        <end position="349"/>
    </location>
</feature>
<dbReference type="PANTHER" id="PTHR23516:SF2">
    <property type="entry name" value="MOLYBDATE-ANION TRANSPORTER"/>
    <property type="match status" value="1"/>
</dbReference>
<dbReference type="InterPro" id="IPR008509">
    <property type="entry name" value="MOT2/MFSD5"/>
</dbReference>
<dbReference type="Pfam" id="PF05631">
    <property type="entry name" value="MFS_5"/>
    <property type="match status" value="1"/>
</dbReference>
<dbReference type="GO" id="GO:0016020">
    <property type="term" value="C:membrane"/>
    <property type="evidence" value="ECO:0007669"/>
    <property type="project" value="InterPro"/>
</dbReference>
<dbReference type="AlphaFoldDB" id="A0A9Q0CG77"/>
<dbReference type="PROSITE" id="PS51257">
    <property type="entry name" value="PROKAR_LIPOPROTEIN"/>
    <property type="match status" value="1"/>
</dbReference>
<feature type="transmembrane region" description="Helical" evidence="1">
    <location>
        <begin position="355"/>
        <end position="376"/>
    </location>
</feature>
<feature type="transmembrane region" description="Helical" evidence="1">
    <location>
        <begin position="263"/>
        <end position="284"/>
    </location>
</feature>
<reference evidence="2" key="1">
    <citation type="journal article" date="2022" name="Cell">
        <title>Repeat-based holocentromeres influence genome architecture and karyotype evolution.</title>
        <authorList>
            <person name="Hofstatter P.G."/>
            <person name="Thangavel G."/>
            <person name="Lux T."/>
            <person name="Neumann P."/>
            <person name="Vondrak T."/>
            <person name="Novak P."/>
            <person name="Zhang M."/>
            <person name="Costa L."/>
            <person name="Castellani M."/>
            <person name="Scott A."/>
            <person name="Toegelov H."/>
            <person name="Fuchs J."/>
            <person name="Mata-Sucre Y."/>
            <person name="Dias Y."/>
            <person name="Vanzela A.L.L."/>
            <person name="Huettel B."/>
            <person name="Almeida C.C.S."/>
            <person name="Simkova H."/>
            <person name="Souza G."/>
            <person name="Pedrosa-Harand A."/>
            <person name="Macas J."/>
            <person name="Mayer K.F.X."/>
            <person name="Houben A."/>
            <person name="Marques A."/>
        </authorList>
    </citation>
    <scope>NUCLEOTIDE SEQUENCE</scope>
    <source>
        <strain evidence="2">RhyBre1mFocal</strain>
    </source>
</reference>
<feature type="transmembrane region" description="Helical" evidence="1">
    <location>
        <begin position="60"/>
        <end position="78"/>
    </location>
</feature>
<keyword evidence="3" id="KW-1185">Reference proteome</keyword>
<dbReference type="InterPro" id="IPR036259">
    <property type="entry name" value="MFS_trans_sf"/>
</dbReference>
<keyword evidence="1" id="KW-1133">Transmembrane helix</keyword>
<dbReference type="OrthoDB" id="263957at2759"/>
<evidence type="ECO:0000313" key="2">
    <source>
        <dbReference type="EMBL" id="KAJ1693215.1"/>
    </source>
</evidence>
<protein>
    <recommendedName>
        <fullName evidence="4">Molybdate-anion transporter</fullName>
    </recommendedName>
</protein>
<evidence type="ECO:0000256" key="1">
    <source>
        <dbReference type="SAM" id="Phobius"/>
    </source>
</evidence>
<comment type="caution">
    <text evidence="2">The sequence shown here is derived from an EMBL/GenBank/DDBJ whole genome shotgun (WGS) entry which is preliminary data.</text>
</comment>
<feature type="transmembrane region" description="Helical" evidence="1">
    <location>
        <begin position="93"/>
        <end position="113"/>
    </location>
</feature>
<dbReference type="EMBL" id="JAMQYH010000003">
    <property type="protein sequence ID" value="KAJ1693215.1"/>
    <property type="molecule type" value="Genomic_DNA"/>
</dbReference>
<feature type="transmembrane region" description="Helical" evidence="1">
    <location>
        <begin position="388"/>
        <end position="407"/>
    </location>
</feature>
<dbReference type="SUPFAM" id="SSF103473">
    <property type="entry name" value="MFS general substrate transporter"/>
    <property type="match status" value="1"/>
</dbReference>
<feature type="transmembrane region" description="Helical" evidence="1">
    <location>
        <begin position="190"/>
        <end position="208"/>
    </location>
</feature>
<dbReference type="Proteomes" id="UP001151287">
    <property type="component" value="Unassembled WGS sequence"/>
</dbReference>
<dbReference type="Gene3D" id="1.20.1250.20">
    <property type="entry name" value="MFS general substrate transporter like domains"/>
    <property type="match status" value="1"/>
</dbReference>
<feature type="transmembrane region" description="Helical" evidence="1">
    <location>
        <begin position="149"/>
        <end position="169"/>
    </location>
</feature>
<keyword evidence="1" id="KW-0472">Membrane</keyword>
<feature type="transmembrane region" description="Helical" evidence="1">
    <location>
        <begin position="300"/>
        <end position="319"/>
    </location>
</feature>
<feature type="transmembrane region" description="Helical" evidence="1">
    <location>
        <begin position="16"/>
        <end position="34"/>
    </location>
</feature>
<dbReference type="PANTHER" id="PTHR23516">
    <property type="entry name" value="SAM (S-ADENOSYL METHIONINE) TRANSPORTER"/>
    <property type="match status" value="1"/>
</dbReference>
<gene>
    <name evidence="2" type="ORF">LUZ63_009913</name>
</gene>
<sequence length="449" mass="50219">MAVVIEREEWEIPSSAYYLLFVSCFASLFSFPFFSSRSSPFSLHSFDHAQAWSFLRFQRGFLLVYSLASVTGGLQMLYGEVEFMRFGLSRDQIALIFSVVPAVSLFVGSFAGIFSDIKGPRKACLLYCMLHLFAGMLKCVNWLPFVWIASAFGAIASSLFSFCFETWMVTEHEKQGHRKDLLTDTFWRMTFFESISLLGSQVLANLLTTDAEGGTPLPFALAAILAILGFLYIKRKWSRSQDALAIWSYQKSFSSHVLRDKKIWALGWAQASIHFSTSIFWLLWAPSILADGRDVQLSRLYPLFIGSRVLGSTVFPWFYDTSSPYYSQNSLTSAFAVAGLALSVIAYDYQEIGVLLILFCIFHACVGFILPSLATLRTMYLPNEVRGGMISMSMGPANVAILLVMLAGAYHKAIVNSAIMAVSAFALLTSCGCVHMLKRSKKHQSWHDL</sequence>
<name>A0A9Q0CG77_9POAL</name>
<evidence type="ECO:0000313" key="3">
    <source>
        <dbReference type="Proteomes" id="UP001151287"/>
    </source>
</evidence>
<proteinExistence type="predicted"/>